<evidence type="ECO:0000259" key="3">
    <source>
        <dbReference type="PROSITE" id="PS52044"/>
    </source>
</evidence>
<gene>
    <name evidence="4" type="ORF">VaNZ11_006927</name>
</gene>
<feature type="domain" description="VLRF1" evidence="3">
    <location>
        <begin position="1"/>
        <end position="133"/>
    </location>
</feature>
<feature type="non-terminal residue" evidence="4">
    <location>
        <position position="1"/>
    </location>
</feature>
<evidence type="ECO:0000313" key="4">
    <source>
        <dbReference type="EMBL" id="GLI63828.1"/>
    </source>
</evidence>
<reference evidence="4 5" key="1">
    <citation type="journal article" date="2023" name="IScience">
        <title>Expanded male sex-determining region conserved during the evolution of homothallism in the green alga Volvox.</title>
        <authorList>
            <person name="Yamamoto K."/>
            <person name="Matsuzaki R."/>
            <person name="Mahakham W."/>
            <person name="Heman W."/>
            <person name="Sekimoto H."/>
            <person name="Kawachi M."/>
            <person name="Minakuchi Y."/>
            <person name="Toyoda A."/>
            <person name="Nozaki H."/>
        </authorList>
    </citation>
    <scope>NUCLEOTIDE SEQUENCE [LARGE SCALE GENOMIC DNA]</scope>
    <source>
        <strain evidence="4 5">NIES-4468</strain>
    </source>
</reference>
<keyword evidence="5" id="KW-1185">Reference proteome</keyword>
<name>A0ABQ5S1U6_9CHLO</name>
<organism evidence="4 5">
    <name type="scientific">Volvox africanus</name>
    <dbReference type="NCBI Taxonomy" id="51714"/>
    <lineage>
        <taxon>Eukaryota</taxon>
        <taxon>Viridiplantae</taxon>
        <taxon>Chlorophyta</taxon>
        <taxon>core chlorophytes</taxon>
        <taxon>Chlorophyceae</taxon>
        <taxon>CS clade</taxon>
        <taxon>Chlamydomonadales</taxon>
        <taxon>Volvocaceae</taxon>
        <taxon>Volvox</taxon>
    </lineage>
</organism>
<dbReference type="Pfam" id="PF18826">
    <property type="entry name" value="bVLRF1"/>
    <property type="match status" value="1"/>
</dbReference>
<evidence type="ECO:0000256" key="1">
    <source>
        <dbReference type="PROSITE-ProRule" id="PRU01389"/>
    </source>
</evidence>
<dbReference type="InterPro" id="IPR041175">
    <property type="entry name" value="VLRF1/Vms1"/>
</dbReference>
<keyword evidence="1" id="KW-0255">Endonuclease</keyword>
<feature type="active site" evidence="1">
    <location>
        <position position="31"/>
    </location>
</feature>
<dbReference type="Proteomes" id="UP001165090">
    <property type="component" value="Unassembled WGS sequence"/>
</dbReference>
<accession>A0ABQ5S1U6</accession>
<sequence length="144" mass="15901">SAALGVWLGGRLVRHKVLTGYTVRHSAGGSQARRDRRTRGGGGRSVGASLHRAEAVRLWQATAARLAEWVSELSYCDMLIRCGDARVFAHVYETRRPPAPIGPRDPRWEGAGMSVPRPRLRDLFAVYGRLSTGRVQNLLSTIRV</sequence>
<keyword evidence="1" id="KW-0963">Cytoplasm</keyword>
<comment type="similarity">
    <text evidence="1">Belongs to the ANKZF1/VMS1 family.</text>
</comment>
<evidence type="ECO:0000256" key="2">
    <source>
        <dbReference type="SAM" id="MobiDB-lite"/>
    </source>
</evidence>
<keyword evidence="1" id="KW-0378">Hydrolase</keyword>
<feature type="region of interest" description="Disordered" evidence="2">
    <location>
        <begin position="24"/>
        <end position="46"/>
    </location>
</feature>
<evidence type="ECO:0000313" key="5">
    <source>
        <dbReference type="Proteomes" id="UP001165090"/>
    </source>
</evidence>
<comment type="domain">
    <text evidence="1">The VLRF1 domain mediates binding to the 60S ribosomal subunit.</text>
</comment>
<keyword evidence="1" id="KW-0540">Nuclease</keyword>
<dbReference type="PROSITE" id="PS52044">
    <property type="entry name" value="VLRF1"/>
    <property type="match status" value="1"/>
</dbReference>
<proteinExistence type="inferred from homology"/>
<dbReference type="EMBL" id="BSDZ01000016">
    <property type="protein sequence ID" value="GLI63828.1"/>
    <property type="molecule type" value="Genomic_DNA"/>
</dbReference>
<protein>
    <recommendedName>
        <fullName evidence="3">VLRF1 domain-containing protein</fullName>
    </recommendedName>
</protein>
<comment type="caution">
    <text evidence="4">The sequence shown here is derived from an EMBL/GenBank/DDBJ whole genome shotgun (WGS) entry which is preliminary data.</text>
</comment>